<evidence type="ECO:0000313" key="2">
    <source>
        <dbReference type="Proteomes" id="UP000499080"/>
    </source>
</evidence>
<comment type="caution">
    <text evidence="1">The sequence shown here is derived from an EMBL/GenBank/DDBJ whole genome shotgun (WGS) entry which is preliminary data.</text>
</comment>
<organism evidence="1 2">
    <name type="scientific">Araneus ventricosus</name>
    <name type="common">Orbweaver spider</name>
    <name type="synonym">Epeira ventricosa</name>
    <dbReference type="NCBI Taxonomy" id="182803"/>
    <lineage>
        <taxon>Eukaryota</taxon>
        <taxon>Metazoa</taxon>
        <taxon>Ecdysozoa</taxon>
        <taxon>Arthropoda</taxon>
        <taxon>Chelicerata</taxon>
        <taxon>Arachnida</taxon>
        <taxon>Araneae</taxon>
        <taxon>Araneomorphae</taxon>
        <taxon>Entelegynae</taxon>
        <taxon>Araneoidea</taxon>
        <taxon>Araneidae</taxon>
        <taxon>Araneus</taxon>
    </lineage>
</organism>
<proteinExistence type="predicted"/>
<dbReference type="Proteomes" id="UP000499080">
    <property type="component" value="Unassembled WGS sequence"/>
</dbReference>
<dbReference type="AlphaFoldDB" id="A0A4Y2D1V6"/>
<name>A0A4Y2D1V6_ARAVE</name>
<reference evidence="1 2" key="1">
    <citation type="journal article" date="2019" name="Sci. Rep.">
        <title>Orb-weaving spider Araneus ventricosus genome elucidates the spidroin gene catalogue.</title>
        <authorList>
            <person name="Kono N."/>
            <person name="Nakamura H."/>
            <person name="Ohtoshi R."/>
            <person name="Moran D.A.P."/>
            <person name="Shinohara A."/>
            <person name="Yoshida Y."/>
            <person name="Fujiwara M."/>
            <person name="Mori M."/>
            <person name="Tomita M."/>
            <person name="Arakawa K."/>
        </authorList>
    </citation>
    <scope>NUCLEOTIDE SEQUENCE [LARGE SCALE GENOMIC DNA]</scope>
</reference>
<evidence type="ECO:0000313" key="1">
    <source>
        <dbReference type="EMBL" id="GBM10663.1"/>
    </source>
</evidence>
<protein>
    <submittedName>
        <fullName evidence="1">Uncharacterized protein</fullName>
    </submittedName>
</protein>
<keyword evidence="2" id="KW-1185">Reference proteome</keyword>
<dbReference type="EMBL" id="BGPR01000289">
    <property type="protein sequence ID" value="GBM10663.1"/>
    <property type="molecule type" value="Genomic_DNA"/>
</dbReference>
<sequence length="110" mass="12370">MKYQSKFEIQTLRNEINCKNRIAIVLSLVPATTGGMGPELAHKTLESQFRFSLLTANDVFFTIEVLWVQTVISVNSHYPHSHRTSSAYHKTTVQDASCPVQLRTEGGFSL</sequence>
<gene>
    <name evidence="1" type="ORF">AVEN_7934_1</name>
</gene>
<accession>A0A4Y2D1V6</accession>